<dbReference type="EMBL" id="LILD01000001">
    <property type="protein sequence ID" value="KOO40030.1"/>
    <property type="molecule type" value="Genomic_DNA"/>
</dbReference>
<evidence type="ECO:0000256" key="3">
    <source>
        <dbReference type="ARBA" id="ARBA00023172"/>
    </source>
</evidence>
<dbReference type="InterPro" id="IPR044068">
    <property type="entry name" value="CB"/>
</dbReference>
<dbReference type="InterPro" id="IPR013762">
    <property type="entry name" value="Integrase-like_cat_sf"/>
</dbReference>
<dbReference type="AlphaFoldDB" id="A0A0M0KMM4"/>
<dbReference type="PATRIC" id="fig|136160.3.peg.3514"/>
<evidence type="ECO:0000256" key="4">
    <source>
        <dbReference type="PROSITE-ProRule" id="PRU01248"/>
    </source>
</evidence>
<feature type="domain" description="Core-binding (CB)" evidence="6">
    <location>
        <begin position="23"/>
        <end position="110"/>
    </location>
</feature>
<dbReference type="GO" id="GO:0015074">
    <property type="term" value="P:DNA integration"/>
    <property type="evidence" value="ECO:0007669"/>
    <property type="project" value="UniProtKB-KW"/>
</dbReference>
<dbReference type="PROSITE" id="PS51898">
    <property type="entry name" value="TYR_RECOMBINASE"/>
    <property type="match status" value="1"/>
</dbReference>
<accession>A0A0M0KMM4</accession>
<evidence type="ECO:0000256" key="1">
    <source>
        <dbReference type="ARBA" id="ARBA00022908"/>
    </source>
</evidence>
<keyword evidence="2 4" id="KW-0238">DNA-binding</keyword>
<dbReference type="PROSITE" id="PS51900">
    <property type="entry name" value="CB"/>
    <property type="match status" value="1"/>
</dbReference>
<dbReference type="Gene3D" id="1.10.443.10">
    <property type="entry name" value="Intergrase catalytic core"/>
    <property type="match status" value="1"/>
</dbReference>
<gene>
    <name evidence="7" type="ORF">AMD02_15165</name>
</gene>
<keyword evidence="3" id="KW-0233">DNA recombination</keyword>
<dbReference type="GeneID" id="87596535"/>
<dbReference type="SUPFAM" id="SSF56349">
    <property type="entry name" value="DNA breaking-rejoining enzymes"/>
    <property type="match status" value="1"/>
</dbReference>
<organism evidence="7">
    <name type="scientific">Halalkalibacterium halodurans</name>
    <name type="common">Bacillus halodurans</name>
    <dbReference type="NCBI Taxonomy" id="86665"/>
    <lineage>
        <taxon>Bacteria</taxon>
        <taxon>Bacillati</taxon>
        <taxon>Bacillota</taxon>
        <taxon>Bacilli</taxon>
        <taxon>Bacillales</taxon>
        <taxon>Bacillaceae</taxon>
        <taxon>Halalkalibacterium (ex Joshi et al. 2022)</taxon>
    </lineage>
</organism>
<evidence type="ECO:0000313" key="7">
    <source>
        <dbReference type="EMBL" id="KOO40030.1"/>
    </source>
</evidence>
<protein>
    <submittedName>
        <fullName evidence="7">Recombinase XerD</fullName>
    </submittedName>
</protein>
<proteinExistence type="predicted"/>
<dbReference type="GO" id="GO:0006310">
    <property type="term" value="P:DNA recombination"/>
    <property type="evidence" value="ECO:0007669"/>
    <property type="project" value="UniProtKB-KW"/>
</dbReference>
<name>A0A0M0KMM4_ALKHA</name>
<dbReference type="GO" id="GO:0003677">
    <property type="term" value="F:DNA binding"/>
    <property type="evidence" value="ECO:0007669"/>
    <property type="project" value="UniProtKB-UniRule"/>
</dbReference>
<dbReference type="RefSeq" id="WP_053431882.1">
    <property type="nucleotide sequence ID" value="NZ_CP040441.1"/>
</dbReference>
<dbReference type="Pfam" id="PF00589">
    <property type="entry name" value="Phage_integrase"/>
    <property type="match status" value="1"/>
</dbReference>
<evidence type="ECO:0000256" key="2">
    <source>
        <dbReference type="ARBA" id="ARBA00023125"/>
    </source>
</evidence>
<dbReference type="InterPro" id="IPR004107">
    <property type="entry name" value="Integrase_SAM-like_N"/>
</dbReference>
<dbReference type="InterPro" id="IPR002104">
    <property type="entry name" value="Integrase_catalytic"/>
</dbReference>
<dbReference type="Pfam" id="PF02899">
    <property type="entry name" value="Phage_int_SAM_1"/>
    <property type="match status" value="1"/>
</dbReference>
<dbReference type="InterPro" id="IPR010998">
    <property type="entry name" value="Integrase_recombinase_N"/>
</dbReference>
<dbReference type="InterPro" id="IPR011010">
    <property type="entry name" value="DNA_brk_join_enz"/>
</dbReference>
<keyword evidence="1" id="KW-0229">DNA integration</keyword>
<sequence length="320" mass="37144">MSRRRKNVINTVKVEEQTVIDVEDFETSVHLFLRDRKIKNLSEHTLKYYRTELLGTMRQLERQGVETHPSTITDRTIKENVILDLMEAGRKETTINARLRALRSFFGFLSDEGMIAQNPFDDVGLIKQHKEIIQTFTRAQLREILSQADQGTFTGVRDYTLMLLMVETGARVREVCDITINDIKWEDNQIKLNGKGAKDRLVPFQKTMKRQLRKYMAVRGHVSVTDILFVNIDDKPLSRRRVQEIVAKYGRMANIKNVRCSPHTFRHTFAKIAVQNGADVFALQAMLGHTSLEMVRNYVNLFSSDVFEKHKHFSPVENLF</sequence>
<dbReference type="PANTHER" id="PTHR30349">
    <property type="entry name" value="PHAGE INTEGRASE-RELATED"/>
    <property type="match status" value="1"/>
</dbReference>
<dbReference type="Gene3D" id="1.10.150.130">
    <property type="match status" value="1"/>
</dbReference>
<feature type="domain" description="Tyr recombinase" evidence="5">
    <location>
        <begin position="131"/>
        <end position="311"/>
    </location>
</feature>
<dbReference type="PANTHER" id="PTHR30349:SF81">
    <property type="entry name" value="TYROSINE RECOMBINASE XERC"/>
    <property type="match status" value="1"/>
</dbReference>
<comment type="caution">
    <text evidence="7">The sequence shown here is derived from an EMBL/GenBank/DDBJ whole genome shotgun (WGS) entry which is preliminary data.</text>
</comment>
<dbReference type="InterPro" id="IPR050090">
    <property type="entry name" value="Tyrosine_recombinase_XerCD"/>
</dbReference>
<evidence type="ECO:0000259" key="5">
    <source>
        <dbReference type="PROSITE" id="PS51898"/>
    </source>
</evidence>
<evidence type="ECO:0000259" key="6">
    <source>
        <dbReference type="PROSITE" id="PS51900"/>
    </source>
</evidence>
<reference evidence="7" key="1">
    <citation type="submission" date="2015-08" db="EMBL/GenBank/DDBJ databases">
        <title>Complete DNA Sequence of Pseudomonas syringae pv. actinidiae, the Causal Agent of Kiwifruit Canker Disease.</title>
        <authorList>
            <person name="Rikkerink E.H.A."/>
            <person name="Fineran P.C."/>
        </authorList>
    </citation>
    <scope>NUCLEOTIDE SEQUENCE</scope>
    <source>
        <strain evidence="7">DSM 13666</strain>
    </source>
</reference>